<reference evidence="2 3" key="1">
    <citation type="journal article" date="2019" name="Commun. Biol.">
        <title>The bagworm genome reveals a unique fibroin gene that provides high tensile strength.</title>
        <authorList>
            <person name="Kono N."/>
            <person name="Nakamura H."/>
            <person name="Ohtoshi R."/>
            <person name="Tomita M."/>
            <person name="Numata K."/>
            <person name="Arakawa K."/>
        </authorList>
    </citation>
    <scope>NUCLEOTIDE SEQUENCE [LARGE SCALE GENOMIC DNA]</scope>
</reference>
<evidence type="ECO:0000256" key="1">
    <source>
        <dbReference type="SAM" id="MobiDB-lite"/>
    </source>
</evidence>
<proteinExistence type="predicted"/>
<organism evidence="2 3">
    <name type="scientific">Eumeta variegata</name>
    <name type="common">Bagworm moth</name>
    <name type="synonym">Eumeta japonica</name>
    <dbReference type="NCBI Taxonomy" id="151549"/>
    <lineage>
        <taxon>Eukaryota</taxon>
        <taxon>Metazoa</taxon>
        <taxon>Ecdysozoa</taxon>
        <taxon>Arthropoda</taxon>
        <taxon>Hexapoda</taxon>
        <taxon>Insecta</taxon>
        <taxon>Pterygota</taxon>
        <taxon>Neoptera</taxon>
        <taxon>Endopterygota</taxon>
        <taxon>Lepidoptera</taxon>
        <taxon>Glossata</taxon>
        <taxon>Ditrysia</taxon>
        <taxon>Tineoidea</taxon>
        <taxon>Psychidae</taxon>
        <taxon>Oiketicinae</taxon>
        <taxon>Eumeta</taxon>
    </lineage>
</organism>
<dbReference type="Proteomes" id="UP000299102">
    <property type="component" value="Unassembled WGS sequence"/>
</dbReference>
<feature type="compositionally biased region" description="Low complexity" evidence="1">
    <location>
        <begin position="89"/>
        <end position="102"/>
    </location>
</feature>
<feature type="region of interest" description="Disordered" evidence="1">
    <location>
        <begin position="313"/>
        <end position="335"/>
    </location>
</feature>
<dbReference type="AlphaFoldDB" id="A0A4C1ZJB8"/>
<keyword evidence="3" id="KW-1185">Reference proteome</keyword>
<gene>
    <name evidence="2" type="ORF">EVAR_59180_1</name>
</gene>
<comment type="caution">
    <text evidence="2">The sequence shown here is derived from an EMBL/GenBank/DDBJ whole genome shotgun (WGS) entry which is preliminary data.</text>
</comment>
<sequence length="361" mass="38360">MSCVYMQRRAPDCSDAARDAFERDYCVPPICQPPPIAVASCATPVFVHSEQTVATRPPSAFIPSLSVAIDEATELPNERRFTMGRPGRRGSPPRGSVRVGPRRAVVVSTRRAGPGAPPTPPGRRRPPALYINHRSIGVAFRGKCSIVLTRLTHVNHLRSCTFGSFPVKYGGAGARGVFTHAAASGAPAAPSPVNKRTFYSAACYSSRPPEPAGPVPPTSSARSSQRQLFAARRRREVRLMTLATPSDVTTQRWTPVSALALPLCTRGPRAQHQGYVRVVPYGDLWSSLILLGNRCELTDKHILESLKEDQIPKRKLSSTTGAGGGAEGGGAAGGRAAAFTGHAASALRMRFTAAVGGLPPD</sequence>
<protein>
    <submittedName>
        <fullName evidence="2">Uncharacterized protein</fullName>
    </submittedName>
</protein>
<feature type="compositionally biased region" description="Polar residues" evidence="1">
    <location>
        <begin position="218"/>
        <end position="227"/>
    </location>
</feature>
<feature type="region of interest" description="Disordered" evidence="1">
    <location>
        <begin position="79"/>
        <end position="102"/>
    </location>
</feature>
<dbReference type="EMBL" id="BGZK01001847">
    <property type="protein sequence ID" value="GBP87253.1"/>
    <property type="molecule type" value="Genomic_DNA"/>
</dbReference>
<feature type="region of interest" description="Disordered" evidence="1">
    <location>
        <begin position="209"/>
        <end position="228"/>
    </location>
</feature>
<evidence type="ECO:0000313" key="2">
    <source>
        <dbReference type="EMBL" id="GBP87253.1"/>
    </source>
</evidence>
<name>A0A4C1ZJB8_EUMVA</name>
<evidence type="ECO:0000313" key="3">
    <source>
        <dbReference type="Proteomes" id="UP000299102"/>
    </source>
</evidence>
<accession>A0A4C1ZJB8</accession>
<feature type="compositionally biased region" description="Gly residues" evidence="1">
    <location>
        <begin position="321"/>
        <end position="333"/>
    </location>
</feature>